<feature type="coiled-coil region" evidence="5">
    <location>
        <begin position="45"/>
        <end position="100"/>
    </location>
</feature>
<evidence type="ECO:0000256" key="5">
    <source>
        <dbReference type="SAM" id="Coils"/>
    </source>
</evidence>
<name>A0ABS8JI17_9GAMM</name>
<accession>A0ABS8JI17</accession>
<reference evidence="7" key="1">
    <citation type="submission" date="2021-10" db="EMBL/GenBank/DDBJ databases">
        <authorList>
            <person name="Lyu M."/>
            <person name="Wang X."/>
            <person name="Meng X."/>
            <person name="Xu K."/>
        </authorList>
    </citation>
    <scope>NUCLEOTIDE SEQUENCE</scope>
    <source>
        <strain evidence="7">A6</strain>
    </source>
</reference>
<dbReference type="PANTHER" id="PTHR30563:SF0">
    <property type="entry name" value="DNA RECOMBINATION PROTEIN RMUC"/>
    <property type="match status" value="1"/>
</dbReference>
<dbReference type="Pfam" id="PF02646">
    <property type="entry name" value="RmuC"/>
    <property type="match status" value="1"/>
</dbReference>
<keyword evidence="8" id="KW-1185">Reference proteome</keyword>
<gene>
    <name evidence="7" type="primary">rmuC</name>
    <name evidence="7" type="ORF">LK996_08525</name>
</gene>
<sequence length="454" mass="49973">MTATLILSCVLALAVGLAIGALVLRRKPAADIDGQVRAAGLEGELAARTSERDTLRSEVERLRERTREDAVAIERARAEADQAQRARADTEAFVRNAQEQLSAKFTELAGKAFTERGQQFEHNVRQATGQSKSDIELLLKPFSDQLGAFRQRIDTVYGDEAKERASLLGAVQELKTLNQDMAMKADSLTRALKGNAKVRGDWGELMLESVLRSSGLEEGVHFDRQQSSTDEEGRRLRPDVIVRLPDDRRIVVDSKVNLIAWQEAVNADTPEAQQEAMRRHAIALRQHVRDLADRNYPRAVGASALEVTIAFVPIEGALSAALGTDDTLQTDAFEKGVVFASPNTLMAMLRVADRLWTRDKLQKQAMKISETGGHLLDSVIAFLADFTSVGAELENAQKAWRAARNRLEDSPQAVIPRARRLAELGVKGKKKLPAALEPEDDDEALAFPQREGGD</sequence>
<comment type="similarity">
    <text evidence="2">Belongs to the RmuC family.</text>
</comment>
<dbReference type="InterPro" id="IPR003798">
    <property type="entry name" value="DNA_recombination_RmuC"/>
</dbReference>
<evidence type="ECO:0000256" key="3">
    <source>
        <dbReference type="ARBA" id="ARBA00023054"/>
    </source>
</evidence>
<keyword evidence="4" id="KW-0233">DNA recombination</keyword>
<dbReference type="RefSeq" id="WP_230526668.1">
    <property type="nucleotide sequence ID" value="NZ_JAJGAK010000001.1"/>
</dbReference>
<evidence type="ECO:0000313" key="7">
    <source>
        <dbReference type="EMBL" id="MCC8363118.1"/>
    </source>
</evidence>
<proteinExistence type="inferred from homology"/>
<evidence type="ECO:0000256" key="4">
    <source>
        <dbReference type="ARBA" id="ARBA00023172"/>
    </source>
</evidence>
<dbReference type="Proteomes" id="UP001165293">
    <property type="component" value="Unassembled WGS sequence"/>
</dbReference>
<protein>
    <submittedName>
        <fullName evidence="7">DNA recombination protein RmuC</fullName>
    </submittedName>
</protein>
<keyword evidence="3 5" id="KW-0175">Coiled coil</keyword>
<comment type="caution">
    <text evidence="7">The sequence shown here is derived from an EMBL/GenBank/DDBJ whole genome shotgun (WGS) entry which is preliminary data.</text>
</comment>
<dbReference type="PANTHER" id="PTHR30563">
    <property type="entry name" value="DNA RECOMBINATION PROTEIN RMUC"/>
    <property type="match status" value="1"/>
</dbReference>
<dbReference type="EMBL" id="JAJGAK010000001">
    <property type="protein sequence ID" value="MCC8363118.1"/>
    <property type="molecule type" value="Genomic_DNA"/>
</dbReference>
<evidence type="ECO:0000256" key="2">
    <source>
        <dbReference type="ARBA" id="ARBA00009840"/>
    </source>
</evidence>
<evidence type="ECO:0000256" key="6">
    <source>
        <dbReference type="SAM" id="MobiDB-lite"/>
    </source>
</evidence>
<feature type="region of interest" description="Disordered" evidence="6">
    <location>
        <begin position="432"/>
        <end position="454"/>
    </location>
</feature>
<organism evidence="7 8">
    <name type="scientific">Noviluteimonas lactosilytica</name>
    <dbReference type="NCBI Taxonomy" id="2888523"/>
    <lineage>
        <taxon>Bacteria</taxon>
        <taxon>Pseudomonadati</taxon>
        <taxon>Pseudomonadota</taxon>
        <taxon>Gammaproteobacteria</taxon>
        <taxon>Lysobacterales</taxon>
        <taxon>Lysobacteraceae</taxon>
        <taxon>Noviluteimonas</taxon>
    </lineage>
</organism>
<evidence type="ECO:0000256" key="1">
    <source>
        <dbReference type="ARBA" id="ARBA00003416"/>
    </source>
</evidence>
<evidence type="ECO:0000313" key="8">
    <source>
        <dbReference type="Proteomes" id="UP001165293"/>
    </source>
</evidence>
<comment type="function">
    <text evidence="1">Involved in DNA recombination.</text>
</comment>